<comment type="caution">
    <text evidence="1">The sequence shown here is derived from an EMBL/GenBank/DDBJ whole genome shotgun (WGS) entry which is preliminary data.</text>
</comment>
<keyword evidence="2" id="KW-1185">Reference proteome</keyword>
<evidence type="ECO:0000313" key="2">
    <source>
        <dbReference type="Proteomes" id="UP000887458"/>
    </source>
</evidence>
<dbReference type="EMBL" id="NJHN03000126">
    <property type="protein sequence ID" value="KAH9412953.1"/>
    <property type="molecule type" value="Genomic_DNA"/>
</dbReference>
<proteinExistence type="predicted"/>
<accession>A0ABQ8IRJ7</accession>
<reference evidence="1 2" key="2">
    <citation type="journal article" date="2022" name="Mol. Biol. Evol.">
        <title>Comparative Genomics Reveals Insights into the Divergent Evolution of Astigmatic Mites and Household Pest Adaptations.</title>
        <authorList>
            <person name="Xiong Q."/>
            <person name="Wan A.T."/>
            <person name="Liu X."/>
            <person name="Fung C.S."/>
            <person name="Xiao X."/>
            <person name="Malainual N."/>
            <person name="Hou J."/>
            <person name="Wang L."/>
            <person name="Wang M."/>
            <person name="Yang K.Y."/>
            <person name="Cui Y."/>
            <person name="Leung E.L."/>
            <person name="Nong W."/>
            <person name="Shin S.K."/>
            <person name="Au S.W."/>
            <person name="Jeong K.Y."/>
            <person name="Chew F.T."/>
            <person name="Hui J.H."/>
            <person name="Leung T.F."/>
            <person name="Tungtrongchitr A."/>
            <person name="Zhong N."/>
            <person name="Liu Z."/>
            <person name="Tsui S.K."/>
        </authorList>
    </citation>
    <scope>NUCLEOTIDE SEQUENCE [LARGE SCALE GENOMIC DNA]</scope>
    <source>
        <strain evidence="1">Derp</strain>
    </source>
</reference>
<dbReference type="Proteomes" id="UP000887458">
    <property type="component" value="Unassembled WGS sequence"/>
</dbReference>
<sequence>MNEWTILIYDDLIYSDTNQSIDRSIPVLPPRLFKNDNPKIHIAMHISKLQQIDRIESMNET</sequence>
<protein>
    <submittedName>
        <fullName evidence="1">Uncharacterized protein</fullName>
    </submittedName>
</protein>
<gene>
    <name evidence="1" type="ORF">DERP_013263</name>
</gene>
<evidence type="ECO:0000313" key="1">
    <source>
        <dbReference type="EMBL" id="KAH9412953.1"/>
    </source>
</evidence>
<name>A0ABQ8IRJ7_DERPT</name>
<organism evidence="1 2">
    <name type="scientific">Dermatophagoides pteronyssinus</name>
    <name type="common">European house dust mite</name>
    <dbReference type="NCBI Taxonomy" id="6956"/>
    <lineage>
        <taxon>Eukaryota</taxon>
        <taxon>Metazoa</taxon>
        <taxon>Ecdysozoa</taxon>
        <taxon>Arthropoda</taxon>
        <taxon>Chelicerata</taxon>
        <taxon>Arachnida</taxon>
        <taxon>Acari</taxon>
        <taxon>Acariformes</taxon>
        <taxon>Sarcoptiformes</taxon>
        <taxon>Astigmata</taxon>
        <taxon>Psoroptidia</taxon>
        <taxon>Analgoidea</taxon>
        <taxon>Pyroglyphidae</taxon>
        <taxon>Dermatophagoidinae</taxon>
        <taxon>Dermatophagoides</taxon>
    </lineage>
</organism>
<reference evidence="1 2" key="1">
    <citation type="journal article" date="2018" name="J. Allergy Clin. Immunol.">
        <title>High-quality assembly of Dermatophagoides pteronyssinus genome and transcriptome reveals a wide range of novel allergens.</title>
        <authorList>
            <person name="Liu X.Y."/>
            <person name="Yang K.Y."/>
            <person name="Wang M.Q."/>
            <person name="Kwok J.S."/>
            <person name="Zeng X."/>
            <person name="Yang Z."/>
            <person name="Xiao X.J."/>
            <person name="Lau C.P."/>
            <person name="Li Y."/>
            <person name="Huang Z.M."/>
            <person name="Ba J.G."/>
            <person name="Yim A.K."/>
            <person name="Ouyang C.Y."/>
            <person name="Ngai S.M."/>
            <person name="Chan T.F."/>
            <person name="Leung E.L."/>
            <person name="Liu L."/>
            <person name="Liu Z.G."/>
            <person name="Tsui S.K."/>
        </authorList>
    </citation>
    <scope>NUCLEOTIDE SEQUENCE [LARGE SCALE GENOMIC DNA]</scope>
    <source>
        <strain evidence="1">Derp</strain>
    </source>
</reference>